<keyword evidence="7" id="KW-0564">Palmitate</keyword>
<keyword evidence="8" id="KW-0449">Lipoprotein</keyword>
<evidence type="ECO:0000256" key="1">
    <source>
        <dbReference type="ARBA" id="ARBA00004236"/>
    </source>
</evidence>
<evidence type="ECO:0000313" key="10">
    <source>
        <dbReference type="EMBL" id="ELW66597.1"/>
    </source>
</evidence>
<keyword evidence="11" id="KW-1185">Reference proteome</keyword>
<dbReference type="AlphaFoldDB" id="L9KZN5"/>
<dbReference type="PANTHER" id="PTHR36471:SF1">
    <property type="entry name" value="SMALL MEMBRANE A-KINASE ANCHOR PROTEIN"/>
    <property type="match status" value="1"/>
</dbReference>
<evidence type="ECO:0000313" key="11">
    <source>
        <dbReference type="Proteomes" id="UP000011518"/>
    </source>
</evidence>
<evidence type="ECO:0000256" key="7">
    <source>
        <dbReference type="ARBA" id="ARBA00023139"/>
    </source>
</evidence>
<dbReference type="InParanoid" id="L9KZN5"/>
<keyword evidence="6" id="KW-0472">Membrane</keyword>
<evidence type="ECO:0000256" key="3">
    <source>
        <dbReference type="ARBA" id="ARBA00016882"/>
    </source>
</evidence>
<dbReference type="InterPro" id="IPR027969">
    <property type="entry name" value="Small_membr_AKAP"/>
</dbReference>
<organism evidence="10 11">
    <name type="scientific">Tupaia chinensis</name>
    <name type="common">Chinese tree shrew</name>
    <name type="synonym">Tupaia belangeri chinensis</name>
    <dbReference type="NCBI Taxonomy" id="246437"/>
    <lineage>
        <taxon>Eukaryota</taxon>
        <taxon>Metazoa</taxon>
        <taxon>Chordata</taxon>
        <taxon>Craniata</taxon>
        <taxon>Vertebrata</taxon>
        <taxon>Euteleostomi</taxon>
        <taxon>Mammalia</taxon>
        <taxon>Eutheria</taxon>
        <taxon>Euarchontoglires</taxon>
        <taxon>Scandentia</taxon>
        <taxon>Tupaiidae</taxon>
        <taxon>Tupaia</taxon>
    </lineage>
</organism>
<proteinExistence type="inferred from homology"/>
<evidence type="ECO:0000256" key="5">
    <source>
        <dbReference type="ARBA" id="ARBA00022707"/>
    </source>
</evidence>
<evidence type="ECO:0000256" key="6">
    <source>
        <dbReference type="ARBA" id="ARBA00023136"/>
    </source>
</evidence>
<comment type="subcellular location">
    <subcellularLocation>
        <location evidence="1">Cell membrane</location>
    </subcellularLocation>
</comment>
<feature type="compositionally biased region" description="Low complexity" evidence="9">
    <location>
        <begin position="63"/>
        <end position="74"/>
    </location>
</feature>
<sequence length="240" mass="26682">MVPRCLLELVCHPQRARPGTKRLRRPGLPLELGCTWTLPGLSSRQVSAPACPDTSQASRPEHPGAAPALGVPGAAQGMKPAELRMPLWLSQPPRHAMCCRVSEYFCVSICGFSFGTLDNNSPECEDMDSPRVTSSACILLLALYNMGCIKSKQTFPFPTTFETEKQNESEEGFMPEERFLPRIPSPVIIKEEVKEPPGTNMAILEYAHRLSQEILCEALQQWACNNIKYYDIPYIESEGP</sequence>
<gene>
    <name evidence="10" type="ORF">TREES_T100006535</name>
</gene>
<dbReference type="PANTHER" id="PTHR36471">
    <property type="entry name" value="SMALL MEMBRANE A-KINASE ANCHOR PROTEIN"/>
    <property type="match status" value="1"/>
</dbReference>
<name>L9KZN5_TUPCH</name>
<dbReference type="GO" id="GO:0034237">
    <property type="term" value="F:protein kinase A regulatory subunit binding"/>
    <property type="evidence" value="ECO:0007669"/>
    <property type="project" value="InterPro"/>
</dbReference>
<dbReference type="STRING" id="246437.L9KZN5"/>
<dbReference type="eggNOG" id="ENOG502S8S1">
    <property type="taxonomic scope" value="Eukaryota"/>
</dbReference>
<evidence type="ECO:0000256" key="8">
    <source>
        <dbReference type="ARBA" id="ARBA00023288"/>
    </source>
</evidence>
<evidence type="ECO:0000256" key="2">
    <source>
        <dbReference type="ARBA" id="ARBA00007307"/>
    </source>
</evidence>
<reference evidence="11" key="2">
    <citation type="journal article" date="2013" name="Nat. Commun.">
        <title>Genome of the Chinese tree shrew.</title>
        <authorList>
            <person name="Fan Y."/>
            <person name="Huang Z.Y."/>
            <person name="Cao C.C."/>
            <person name="Chen C.S."/>
            <person name="Chen Y.X."/>
            <person name="Fan D.D."/>
            <person name="He J."/>
            <person name="Hou H.L."/>
            <person name="Hu L."/>
            <person name="Hu X.T."/>
            <person name="Jiang X.T."/>
            <person name="Lai R."/>
            <person name="Lang Y.S."/>
            <person name="Liang B."/>
            <person name="Liao S.G."/>
            <person name="Mu D."/>
            <person name="Ma Y.Y."/>
            <person name="Niu Y.Y."/>
            <person name="Sun X.Q."/>
            <person name="Xia J.Q."/>
            <person name="Xiao J."/>
            <person name="Xiong Z.Q."/>
            <person name="Xu L."/>
            <person name="Yang L."/>
            <person name="Zhang Y."/>
            <person name="Zhao W."/>
            <person name="Zhao X.D."/>
            <person name="Zheng Y.T."/>
            <person name="Zhou J.M."/>
            <person name="Zhu Y.B."/>
            <person name="Zhang G.J."/>
            <person name="Wang J."/>
            <person name="Yao Y.G."/>
        </authorList>
    </citation>
    <scope>NUCLEOTIDE SEQUENCE [LARGE SCALE GENOMIC DNA]</scope>
</reference>
<dbReference type="GO" id="GO:0005886">
    <property type="term" value="C:plasma membrane"/>
    <property type="evidence" value="ECO:0007669"/>
    <property type="project" value="UniProtKB-SubCell"/>
</dbReference>
<protein>
    <recommendedName>
        <fullName evidence="3">Small membrane A-kinase anchor protein</fullName>
    </recommendedName>
</protein>
<feature type="region of interest" description="Disordered" evidence="9">
    <location>
        <begin position="47"/>
        <end position="74"/>
    </location>
</feature>
<evidence type="ECO:0000256" key="9">
    <source>
        <dbReference type="SAM" id="MobiDB-lite"/>
    </source>
</evidence>
<reference evidence="11" key="1">
    <citation type="submission" date="2012-07" db="EMBL/GenBank/DDBJ databases">
        <title>Genome of the Chinese tree shrew, a rising model animal genetically related to primates.</title>
        <authorList>
            <person name="Zhang G."/>
            <person name="Fan Y."/>
            <person name="Yao Y."/>
            <person name="Huang Z."/>
        </authorList>
    </citation>
    <scope>NUCLEOTIDE SEQUENCE [LARGE SCALE GENOMIC DNA]</scope>
</reference>
<evidence type="ECO:0000256" key="4">
    <source>
        <dbReference type="ARBA" id="ARBA00022475"/>
    </source>
</evidence>
<dbReference type="EMBL" id="KB320647">
    <property type="protein sequence ID" value="ELW66597.1"/>
    <property type="molecule type" value="Genomic_DNA"/>
</dbReference>
<comment type="similarity">
    <text evidence="2">Belongs to the small membrane AKAP family.</text>
</comment>
<accession>L9KZN5</accession>
<dbReference type="Pfam" id="PF15127">
    <property type="entry name" value="SmAKAP"/>
    <property type="match status" value="1"/>
</dbReference>
<dbReference type="Proteomes" id="UP000011518">
    <property type="component" value="Unassembled WGS sequence"/>
</dbReference>
<keyword evidence="4" id="KW-1003">Cell membrane</keyword>
<keyword evidence="5" id="KW-0519">Myristate</keyword>